<sequence>MTDPSPYRLDTEDWHTAGAPFRILYRIPSHSMPAGRTVLERRNELIQHNFHPLDTLRKFLSHEPRGHADMFGGFIIPPDDLGAHFGVLFWDASGFPTNCGHGLIALGYWAVSKGLVKASENEGVDVVIDAPSGRVVVSVTVKHGKPVHADFIHVLSYQIARGLSVAVPSLGREIEVDLAFAGVVIASVNAAHLGLDVMPRNADKFITLQREIKSALGDRATYVDYELHAVIFFEEDNSRPKKKGLIIQRSVTVYGDGRIDRSPGVSATCARVAILHSDGRVQGNSKLLNHSMIRSVLEAEIVGFRSRRVEDFEACEVRVGGQAHLVAQSRFLVDDDDPLLPGFLLR</sequence>
<gene>
    <name evidence="4" type="ORF">AbraCBS73388_009769</name>
</gene>
<dbReference type="EC" id="4.2.1.77" evidence="3"/>
<dbReference type="EMBL" id="BROQ01000067">
    <property type="protein sequence ID" value="GKZ23402.1"/>
    <property type="molecule type" value="Genomic_DNA"/>
</dbReference>
<dbReference type="AlphaFoldDB" id="A0A9W5YUT1"/>
<dbReference type="Gene3D" id="3.10.310.10">
    <property type="entry name" value="Diaminopimelate Epimerase, Chain A, domain 1"/>
    <property type="match status" value="2"/>
</dbReference>
<dbReference type="SFLD" id="SFLDS00028">
    <property type="entry name" value="Proline_Racemase"/>
    <property type="match status" value="1"/>
</dbReference>
<dbReference type="PANTHER" id="PTHR33442">
    <property type="entry name" value="TRANS-3-HYDROXY-L-PROLINE DEHYDRATASE"/>
    <property type="match status" value="1"/>
</dbReference>
<evidence type="ECO:0000256" key="3">
    <source>
        <dbReference type="ARBA" id="ARBA00013105"/>
    </source>
</evidence>
<protein>
    <recommendedName>
        <fullName evidence="3">trans-L-3-hydroxyproline dehydratase</fullName>
        <ecNumber evidence="3">4.2.1.77</ecNumber>
    </recommendedName>
</protein>
<evidence type="ECO:0000256" key="1">
    <source>
        <dbReference type="ARBA" id="ARBA00001148"/>
    </source>
</evidence>
<dbReference type="Proteomes" id="UP001143548">
    <property type="component" value="Unassembled WGS sequence"/>
</dbReference>
<name>A0A9W5YUT1_9EURO</name>
<comment type="catalytic activity">
    <reaction evidence="1">
        <text>trans-3-hydroxy-L-proline = 1-pyrroline-2-carboxylate + H2O</text>
        <dbReference type="Rhea" id="RHEA:10320"/>
        <dbReference type="ChEBI" id="CHEBI:15377"/>
        <dbReference type="ChEBI" id="CHEBI:39785"/>
        <dbReference type="ChEBI" id="CHEBI:57938"/>
        <dbReference type="EC" id="4.2.1.77"/>
    </reaction>
</comment>
<evidence type="ECO:0000313" key="5">
    <source>
        <dbReference type="Proteomes" id="UP001143548"/>
    </source>
</evidence>
<evidence type="ECO:0000256" key="2">
    <source>
        <dbReference type="ARBA" id="ARBA00007529"/>
    </source>
</evidence>
<comment type="similarity">
    <text evidence="2">Belongs to the proline racemase family.</text>
</comment>
<dbReference type="Pfam" id="PF05544">
    <property type="entry name" value="Pro_racemase"/>
    <property type="match status" value="1"/>
</dbReference>
<dbReference type="GO" id="GO:0050346">
    <property type="term" value="F:trans-L-3-hydroxyproline dehydratase activity"/>
    <property type="evidence" value="ECO:0007669"/>
    <property type="project" value="UniProtKB-EC"/>
</dbReference>
<organism evidence="4 5">
    <name type="scientific">Aspergillus brasiliensis</name>
    <dbReference type="NCBI Taxonomy" id="319629"/>
    <lineage>
        <taxon>Eukaryota</taxon>
        <taxon>Fungi</taxon>
        <taxon>Dikarya</taxon>
        <taxon>Ascomycota</taxon>
        <taxon>Pezizomycotina</taxon>
        <taxon>Eurotiomycetes</taxon>
        <taxon>Eurotiomycetidae</taxon>
        <taxon>Eurotiales</taxon>
        <taxon>Aspergillaceae</taxon>
        <taxon>Aspergillus</taxon>
        <taxon>Aspergillus subgen. Circumdati</taxon>
    </lineage>
</organism>
<proteinExistence type="inferred from homology"/>
<reference evidence="4" key="1">
    <citation type="submission" date="2022-07" db="EMBL/GenBank/DDBJ databases">
        <title>Taxonomy of Aspergillus series Nigri: significant species reduction supported by multi-species coalescent approaches.</title>
        <authorList>
            <person name="Bian C."/>
            <person name="Kusuya Y."/>
            <person name="Sklenar F."/>
            <person name="D'hooge E."/>
            <person name="Yaguchi T."/>
            <person name="Takahashi H."/>
            <person name="Hubka V."/>
        </authorList>
    </citation>
    <scope>NUCLEOTIDE SEQUENCE</scope>
    <source>
        <strain evidence="4">CBS 733.88</strain>
    </source>
</reference>
<accession>A0A9W5YUT1</accession>
<dbReference type="InterPro" id="IPR008794">
    <property type="entry name" value="Pro_racemase_fam"/>
</dbReference>
<comment type="caution">
    <text evidence="4">The sequence shown here is derived from an EMBL/GenBank/DDBJ whole genome shotgun (WGS) entry which is preliminary data.</text>
</comment>
<dbReference type="PANTHER" id="PTHR33442:SF1">
    <property type="entry name" value="TRANS-3-HYDROXY-L-PROLINE DEHYDRATASE"/>
    <property type="match status" value="1"/>
</dbReference>
<evidence type="ECO:0000313" key="4">
    <source>
        <dbReference type="EMBL" id="GKZ23402.1"/>
    </source>
</evidence>
<dbReference type="SUPFAM" id="SSF54506">
    <property type="entry name" value="Diaminopimelate epimerase-like"/>
    <property type="match status" value="1"/>
</dbReference>